<protein>
    <submittedName>
        <fullName evidence="1">Uncharacterized protein</fullName>
    </submittedName>
</protein>
<accession>A0A382EN01</accession>
<sequence>VLISSNSVDKRKKALIPSEKMILKLKQRLLKIAIF</sequence>
<evidence type="ECO:0000313" key="1">
    <source>
        <dbReference type="EMBL" id="SVB51815.1"/>
    </source>
</evidence>
<reference evidence="1" key="1">
    <citation type="submission" date="2018-05" db="EMBL/GenBank/DDBJ databases">
        <authorList>
            <person name="Lanie J.A."/>
            <person name="Ng W.-L."/>
            <person name="Kazmierczak K.M."/>
            <person name="Andrzejewski T.M."/>
            <person name="Davidsen T.M."/>
            <person name="Wayne K.J."/>
            <person name="Tettelin H."/>
            <person name="Glass J.I."/>
            <person name="Rusch D."/>
            <person name="Podicherti R."/>
            <person name="Tsui H.-C.T."/>
            <person name="Winkler M.E."/>
        </authorList>
    </citation>
    <scope>NUCLEOTIDE SEQUENCE</scope>
</reference>
<dbReference type="AlphaFoldDB" id="A0A382EN01"/>
<organism evidence="1">
    <name type="scientific">marine metagenome</name>
    <dbReference type="NCBI Taxonomy" id="408172"/>
    <lineage>
        <taxon>unclassified sequences</taxon>
        <taxon>metagenomes</taxon>
        <taxon>ecological metagenomes</taxon>
    </lineage>
</organism>
<proteinExistence type="predicted"/>
<gene>
    <name evidence="1" type="ORF">METZ01_LOCUS204669</name>
</gene>
<dbReference type="EMBL" id="UINC01045266">
    <property type="protein sequence ID" value="SVB51815.1"/>
    <property type="molecule type" value="Genomic_DNA"/>
</dbReference>
<name>A0A382EN01_9ZZZZ</name>
<feature type="non-terminal residue" evidence="1">
    <location>
        <position position="1"/>
    </location>
</feature>